<keyword evidence="1" id="KW-0614">Plasmid</keyword>
<dbReference type="Proteomes" id="UP000094761">
    <property type="component" value="Unassembled WGS sequence"/>
</dbReference>
<dbReference type="AlphaFoldDB" id="A0A178J631"/>
<geneLocation type="plasmid" evidence="1">
    <name>p251_like</name>
</geneLocation>
<proteinExistence type="predicted"/>
<protein>
    <submittedName>
        <fullName evidence="1">Uncharacterized protein</fullName>
    </submittedName>
</protein>
<name>A0A178J631_9VIBR</name>
<comment type="caution">
    <text evidence="1">The sequence shown here is derived from an EMBL/GenBank/DDBJ whole genome shotgun (WGS) entry which is preliminary data.</text>
</comment>
<sequence>MKATQVAWLYYQKHPLKSGQEQDENGSFAETSKPVNVILSNGKRKHCYWWSMSVKGSPMNDGNG</sequence>
<evidence type="ECO:0000313" key="2">
    <source>
        <dbReference type="Proteomes" id="UP000094761"/>
    </source>
</evidence>
<organism evidence="1 2">
    <name type="scientific">Vibrio europaeus</name>
    <dbReference type="NCBI Taxonomy" id="300876"/>
    <lineage>
        <taxon>Bacteria</taxon>
        <taxon>Pseudomonadati</taxon>
        <taxon>Pseudomonadota</taxon>
        <taxon>Gammaproteobacteria</taxon>
        <taxon>Vibrionales</taxon>
        <taxon>Vibrionaceae</taxon>
        <taxon>Vibrio</taxon>
        <taxon>Vibrio oreintalis group</taxon>
    </lineage>
</organism>
<accession>A0A178J631</accession>
<reference evidence="1 2" key="1">
    <citation type="submission" date="2016-03" db="EMBL/GenBank/DDBJ databases">
        <title>Draft genome sequence of the Vibrio tubiashii subs. europaeus.</title>
        <authorList>
            <person name="Spinard E."/>
            <person name="Dubert J."/>
            <person name="Nelson D.R."/>
            <person name="Barja J.L."/>
        </authorList>
    </citation>
    <scope>NUCLEOTIDE SEQUENCE [LARGE SCALE GENOMIC DNA]</scope>
    <source>
        <strain evidence="2">PP-638</strain>
        <plasmid evidence="1">p251_like</plasmid>
    </source>
</reference>
<gene>
    <name evidence="1" type="ORF">AZ468_24700</name>
</gene>
<evidence type="ECO:0000313" key="1">
    <source>
        <dbReference type="EMBL" id="OAM96886.1"/>
    </source>
</evidence>
<dbReference type="EMBL" id="LUAX01000008">
    <property type="protein sequence ID" value="OAM96886.1"/>
    <property type="molecule type" value="Genomic_DNA"/>
</dbReference>